<name>A0A139IMG1_9PEZI</name>
<keyword evidence="3" id="KW-1185">Reference proteome</keyword>
<dbReference type="AlphaFoldDB" id="A0A139IMG1"/>
<gene>
    <name evidence="2" type="ORF">AC579_1533</name>
</gene>
<feature type="chain" id="PRO_5007297561" evidence="1">
    <location>
        <begin position="18"/>
        <end position="102"/>
    </location>
</feature>
<dbReference type="EMBL" id="LFZO01000051">
    <property type="protein sequence ID" value="KXT15744.1"/>
    <property type="molecule type" value="Genomic_DNA"/>
</dbReference>
<keyword evidence="1" id="KW-0732">Signal</keyword>
<organism evidence="2 3">
    <name type="scientific">Pseudocercospora musae</name>
    <dbReference type="NCBI Taxonomy" id="113226"/>
    <lineage>
        <taxon>Eukaryota</taxon>
        <taxon>Fungi</taxon>
        <taxon>Dikarya</taxon>
        <taxon>Ascomycota</taxon>
        <taxon>Pezizomycotina</taxon>
        <taxon>Dothideomycetes</taxon>
        <taxon>Dothideomycetidae</taxon>
        <taxon>Mycosphaerellales</taxon>
        <taxon>Mycosphaerellaceae</taxon>
        <taxon>Pseudocercospora</taxon>
    </lineage>
</organism>
<evidence type="ECO:0000256" key="1">
    <source>
        <dbReference type="SAM" id="SignalP"/>
    </source>
</evidence>
<accession>A0A139IMG1</accession>
<dbReference type="Proteomes" id="UP000073492">
    <property type="component" value="Unassembled WGS sequence"/>
</dbReference>
<proteinExistence type="predicted"/>
<evidence type="ECO:0000313" key="2">
    <source>
        <dbReference type="EMBL" id="KXT15744.1"/>
    </source>
</evidence>
<evidence type="ECO:0000313" key="3">
    <source>
        <dbReference type="Proteomes" id="UP000073492"/>
    </source>
</evidence>
<sequence length="102" mass="11715">MESILVMALSAIIGGIAISMPRAPPKVMRDPNVLSQAIVRLAKFVHLKRLVPWRLIWLKLIDFYGFDVRMVVIRDWRYRLAGRIQTALREFTMGSLSLLPIP</sequence>
<comment type="caution">
    <text evidence="2">The sequence shown here is derived from an EMBL/GenBank/DDBJ whole genome shotgun (WGS) entry which is preliminary data.</text>
</comment>
<protein>
    <submittedName>
        <fullName evidence="2">Uncharacterized protein</fullName>
    </submittedName>
</protein>
<reference evidence="2 3" key="1">
    <citation type="submission" date="2015-07" db="EMBL/GenBank/DDBJ databases">
        <title>Comparative genomics of the Sigatoka disease complex on banana suggests a link between parallel evolutionary changes in Pseudocercospora fijiensis and Pseudocercospora eumusae and increased virulence on the banana host.</title>
        <authorList>
            <person name="Chang T.-C."/>
            <person name="Salvucci A."/>
            <person name="Crous P.W."/>
            <person name="Stergiopoulos I."/>
        </authorList>
    </citation>
    <scope>NUCLEOTIDE SEQUENCE [LARGE SCALE GENOMIC DNA]</scope>
    <source>
        <strain evidence="2 3">CBS 116634</strain>
    </source>
</reference>
<feature type="signal peptide" evidence="1">
    <location>
        <begin position="1"/>
        <end position="17"/>
    </location>
</feature>